<comment type="similarity">
    <text evidence="2 6">Belongs to the Mediator complex subunit 10 family.</text>
</comment>
<evidence type="ECO:0000313" key="9">
    <source>
        <dbReference type="Proteomes" id="UP000215902"/>
    </source>
</evidence>
<evidence type="ECO:0000256" key="7">
    <source>
        <dbReference type="SAM" id="MobiDB-lite"/>
    </source>
</evidence>
<dbReference type="OrthoDB" id="337270at2759"/>
<keyword evidence="5 6" id="KW-0539">Nucleus</keyword>
<evidence type="ECO:0000256" key="3">
    <source>
        <dbReference type="ARBA" id="ARBA00023015"/>
    </source>
</evidence>
<feature type="region of interest" description="Disordered" evidence="7">
    <location>
        <begin position="144"/>
        <end position="163"/>
    </location>
</feature>
<dbReference type="InterPro" id="IPR019145">
    <property type="entry name" value="Mediator_Med10"/>
</dbReference>
<dbReference type="Pfam" id="PF09748">
    <property type="entry name" value="Med10"/>
    <property type="match status" value="1"/>
</dbReference>
<dbReference type="EMBL" id="NIVC01000382">
    <property type="protein sequence ID" value="PAA84288.1"/>
    <property type="molecule type" value="Genomic_DNA"/>
</dbReference>
<feature type="compositionally biased region" description="Low complexity" evidence="7">
    <location>
        <begin position="17"/>
        <end position="27"/>
    </location>
</feature>
<keyword evidence="6" id="KW-0010">Activator</keyword>
<keyword evidence="3 6" id="KW-0805">Transcription regulation</keyword>
<feature type="compositionally biased region" description="Pro residues" evidence="7">
    <location>
        <begin position="153"/>
        <end position="163"/>
    </location>
</feature>
<evidence type="ECO:0000256" key="5">
    <source>
        <dbReference type="ARBA" id="ARBA00023242"/>
    </source>
</evidence>
<evidence type="ECO:0000256" key="2">
    <source>
        <dbReference type="ARBA" id="ARBA00005389"/>
    </source>
</evidence>
<comment type="function">
    <text evidence="6">Component of the Mediator complex, a coactivator involved in the regulated transcription of nearly all RNA polymerase II-dependent genes. Mediator functions as a bridge to convey information from gene-specific regulatory proteins to the basal RNA polymerase II transcription machinery. Mediator is recruited to promoters by direct interactions with regulatory proteins and serves as a scaffold for the assembly of a functional preinitiation complex with RNA polymerase II and the general transcription factors.</text>
</comment>
<proteinExistence type="inferred from homology"/>
<keyword evidence="9" id="KW-1185">Reference proteome</keyword>
<dbReference type="AlphaFoldDB" id="A0A267GE24"/>
<sequence length="163" mass="18796">RESPSPAVAMATPSSSDQQQQQQQQQDRFQQLQDELCALIENCWEAGIMVCNYQPHVNLQHKMDFLVNRLNSLDRAKAQVADVQVPLAVLKYIDEGRNPHLYTRHCLETALQRNEEVKGKIENVSRFRTLLLAELSQAFEQDMSRYRSLRADPTPPHPPRTDE</sequence>
<accession>A0A267GE24</accession>
<evidence type="ECO:0000256" key="4">
    <source>
        <dbReference type="ARBA" id="ARBA00023163"/>
    </source>
</evidence>
<comment type="caution">
    <text evidence="8">The sequence shown here is derived from an EMBL/GenBank/DDBJ whole genome shotgun (WGS) entry which is preliminary data.</text>
</comment>
<evidence type="ECO:0000256" key="6">
    <source>
        <dbReference type="RuleBase" id="RU364146"/>
    </source>
</evidence>
<dbReference type="GO" id="GO:0003712">
    <property type="term" value="F:transcription coregulator activity"/>
    <property type="evidence" value="ECO:0007669"/>
    <property type="project" value="InterPro"/>
</dbReference>
<dbReference type="GO" id="GO:0016592">
    <property type="term" value="C:mediator complex"/>
    <property type="evidence" value="ECO:0007669"/>
    <property type="project" value="InterPro"/>
</dbReference>
<organism evidence="8 9">
    <name type="scientific">Macrostomum lignano</name>
    <dbReference type="NCBI Taxonomy" id="282301"/>
    <lineage>
        <taxon>Eukaryota</taxon>
        <taxon>Metazoa</taxon>
        <taxon>Spiralia</taxon>
        <taxon>Lophotrochozoa</taxon>
        <taxon>Platyhelminthes</taxon>
        <taxon>Rhabditophora</taxon>
        <taxon>Macrostomorpha</taxon>
        <taxon>Macrostomida</taxon>
        <taxon>Macrostomidae</taxon>
        <taxon>Macrostomum</taxon>
    </lineage>
</organism>
<dbReference type="STRING" id="282301.A0A267GE24"/>
<gene>
    <name evidence="6" type="primary">MED10</name>
    <name evidence="8" type="ORF">BOX15_Mlig020247g4</name>
</gene>
<protein>
    <recommendedName>
        <fullName evidence="6">Mediator of RNA polymerase II transcription subunit 10</fullName>
    </recommendedName>
    <alternativeName>
        <fullName evidence="6">Mediator complex subunit 10</fullName>
    </alternativeName>
</protein>
<feature type="non-terminal residue" evidence="8">
    <location>
        <position position="1"/>
    </location>
</feature>
<name>A0A267GE24_9PLAT</name>
<dbReference type="Proteomes" id="UP000215902">
    <property type="component" value="Unassembled WGS sequence"/>
</dbReference>
<feature type="region of interest" description="Disordered" evidence="7">
    <location>
        <begin position="1"/>
        <end position="27"/>
    </location>
</feature>
<keyword evidence="4 6" id="KW-0804">Transcription</keyword>
<reference evidence="8 9" key="1">
    <citation type="submission" date="2017-06" db="EMBL/GenBank/DDBJ databases">
        <title>A platform for efficient transgenesis in Macrostomum lignano, a flatworm model organism for stem cell research.</title>
        <authorList>
            <person name="Berezikov E."/>
        </authorList>
    </citation>
    <scope>NUCLEOTIDE SEQUENCE [LARGE SCALE GENOMIC DNA]</scope>
    <source>
        <strain evidence="8">DV1</strain>
        <tissue evidence="8">Whole organism</tissue>
    </source>
</reference>
<comment type="subcellular location">
    <subcellularLocation>
        <location evidence="1 6">Nucleus</location>
    </subcellularLocation>
</comment>
<dbReference type="GO" id="GO:0006357">
    <property type="term" value="P:regulation of transcription by RNA polymerase II"/>
    <property type="evidence" value="ECO:0007669"/>
    <property type="project" value="InterPro"/>
</dbReference>
<evidence type="ECO:0000313" key="8">
    <source>
        <dbReference type="EMBL" id="PAA84288.1"/>
    </source>
</evidence>
<evidence type="ECO:0000256" key="1">
    <source>
        <dbReference type="ARBA" id="ARBA00004123"/>
    </source>
</evidence>
<comment type="subunit">
    <text evidence="6">Component of the Mediator complex.</text>
</comment>